<reference evidence="1" key="1">
    <citation type="submission" date="2023-11" db="EMBL/GenBank/DDBJ databases">
        <authorList>
            <person name="Poullet M."/>
        </authorList>
    </citation>
    <scope>NUCLEOTIDE SEQUENCE</scope>
    <source>
        <strain evidence="1">E1834</strain>
    </source>
</reference>
<dbReference type="EMBL" id="CAVMJV010000011">
    <property type="protein sequence ID" value="CAK5044853.1"/>
    <property type="molecule type" value="Genomic_DNA"/>
</dbReference>
<sequence>MTAPGNTLVVHVVSARGLCVKGGKAVDVYCSLSTMGKGAWKSKVSTNQLRLDPSIPEAELKWDEHCELFVFYSFLLEKICHHIDEL</sequence>
<evidence type="ECO:0000313" key="2">
    <source>
        <dbReference type="Proteomes" id="UP001497535"/>
    </source>
</evidence>
<proteinExistence type="predicted"/>
<protein>
    <submittedName>
        <fullName evidence="1">Uncharacterized protein</fullName>
    </submittedName>
</protein>
<evidence type="ECO:0000313" key="1">
    <source>
        <dbReference type="EMBL" id="CAK5044853.1"/>
    </source>
</evidence>
<name>A0ACB0YFR6_MELEN</name>
<keyword evidence="2" id="KW-1185">Reference proteome</keyword>
<accession>A0ACB0YFR6</accession>
<dbReference type="Proteomes" id="UP001497535">
    <property type="component" value="Unassembled WGS sequence"/>
</dbReference>
<gene>
    <name evidence="1" type="ORF">MENTE1834_LOCUS11591</name>
</gene>
<comment type="caution">
    <text evidence="1">The sequence shown here is derived from an EMBL/GenBank/DDBJ whole genome shotgun (WGS) entry which is preliminary data.</text>
</comment>
<organism evidence="1 2">
    <name type="scientific">Meloidogyne enterolobii</name>
    <name type="common">Root-knot nematode worm</name>
    <name type="synonym">Meloidogyne mayaguensis</name>
    <dbReference type="NCBI Taxonomy" id="390850"/>
    <lineage>
        <taxon>Eukaryota</taxon>
        <taxon>Metazoa</taxon>
        <taxon>Ecdysozoa</taxon>
        <taxon>Nematoda</taxon>
        <taxon>Chromadorea</taxon>
        <taxon>Rhabditida</taxon>
        <taxon>Tylenchina</taxon>
        <taxon>Tylenchomorpha</taxon>
        <taxon>Tylenchoidea</taxon>
        <taxon>Meloidogynidae</taxon>
        <taxon>Meloidogyninae</taxon>
        <taxon>Meloidogyne</taxon>
    </lineage>
</organism>